<reference evidence="1" key="1">
    <citation type="submission" date="2020-12" db="EMBL/GenBank/DDBJ databases">
        <title>Metabolic potential, ecology and presence of endohyphal bacteria is reflected in genomic diversity of Mucoromycotina.</title>
        <authorList>
            <person name="Muszewska A."/>
            <person name="Okrasinska A."/>
            <person name="Steczkiewicz K."/>
            <person name="Drgas O."/>
            <person name="Orlowska M."/>
            <person name="Perlinska-Lenart U."/>
            <person name="Aleksandrzak-Piekarczyk T."/>
            <person name="Szatraj K."/>
            <person name="Zielenkiewicz U."/>
            <person name="Pilsyk S."/>
            <person name="Malc E."/>
            <person name="Mieczkowski P."/>
            <person name="Kruszewska J.S."/>
            <person name="Biernat P."/>
            <person name="Pawlowska J."/>
        </authorList>
    </citation>
    <scope>NUCLEOTIDE SEQUENCE</scope>
    <source>
        <strain evidence="1">CBS 226.32</strain>
    </source>
</reference>
<dbReference type="OrthoDB" id="2238225at2759"/>
<comment type="caution">
    <text evidence="1">The sequence shown here is derived from an EMBL/GenBank/DDBJ whole genome shotgun (WGS) entry which is preliminary data.</text>
</comment>
<evidence type="ECO:0000313" key="2">
    <source>
        <dbReference type="Proteomes" id="UP000650833"/>
    </source>
</evidence>
<gene>
    <name evidence="1" type="ORF">INT46_001207</name>
</gene>
<dbReference type="Proteomes" id="UP000650833">
    <property type="component" value="Unassembled WGS sequence"/>
</dbReference>
<proteinExistence type="predicted"/>
<keyword evidence="2" id="KW-1185">Reference proteome</keyword>
<protein>
    <submittedName>
        <fullName evidence="1">Uncharacterized protein</fullName>
    </submittedName>
</protein>
<organism evidence="1 2">
    <name type="scientific">Mucor plumbeus</name>
    <dbReference type="NCBI Taxonomy" id="97098"/>
    <lineage>
        <taxon>Eukaryota</taxon>
        <taxon>Fungi</taxon>
        <taxon>Fungi incertae sedis</taxon>
        <taxon>Mucoromycota</taxon>
        <taxon>Mucoromycotina</taxon>
        <taxon>Mucoromycetes</taxon>
        <taxon>Mucorales</taxon>
        <taxon>Mucorineae</taxon>
        <taxon>Mucoraceae</taxon>
        <taxon>Mucor</taxon>
    </lineage>
</organism>
<sequence>MNQGWVMNSIEAKNIATHYAFQNYSVVYVRRKTKFKLEYFELCFKIGEVELLATGGFWKEISNDLVSINPFLGSSIPNLPNVITGPVTNASSREIFYC</sequence>
<evidence type="ECO:0000313" key="1">
    <source>
        <dbReference type="EMBL" id="KAG2195725.1"/>
    </source>
</evidence>
<dbReference type="EMBL" id="JAEPRC010000511">
    <property type="protein sequence ID" value="KAG2195725.1"/>
    <property type="molecule type" value="Genomic_DNA"/>
</dbReference>
<accession>A0A8H7UU59</accession>
<dbReference type="AlphaFoldDB" id="A0A8H7UU59"/>
<name>A0A8H7UU59_9FUNG</name>